<organism evidence="5 6">
    <name type="scientific">Wallemia hederae</name>
    <dbReference type="NCBI Taxonomy" id="1540922"/>
    <lineage>
        <taxon>Eukaryota</taxon>
        <taxon>Fungi</taxon>
        <taxon>Dikarya</taxon>
        <taxon>Basidiomycota</taxon>
        <taxon>Wallemiomycotina</taxon>
        <taxon>Wallemiomycetes</taxon>
        <taxon>Wallemiales</taxon>
        <taxon>Wallemiaceae</taxon>
        <taxon>Wallemia</taxon>
    </lineage>
</organism>
<feature type="region of interest" description="Disordered" evidence="2">
    <location>
        <begin position="372"/>
        <end position="425"/>
    </location>
</feature>
<dbReference type="AlphaFoldDB" id="A0A4T0FS51"/>
<evidence type="ECO:0000259" key="4">
    <source>
        <dbReference type="Pfam" id="PF06738"/>
    </source>
</evidence>
<name>A0A4T0FS51_9BASI</name>
<proteinExistence type="inferred from homology"/>
<feature type="transmembrane region" description="Helical" evidence="3">
    <location>
        <begin position="904"/>
        <end position="922"/>
    </location>
</feature>
<feature type="domain" description="Threonine/serine exporter-like N-terminal" evidence="4">
    <location>
        <begin position="508"/>
        <end position="746"/>
    </location>
</feature>
<gene>
    <name evidence="5" type="ORF">E3P99_01363</name>
</gene>
<feature type="transmembrane region" description="Helical" evidence="3">
    <location>
        <begin position="690"/>
        <end position="714"/>
    </location>
</feature>
<evidence type="ECO:0000256" key="2">
    <source>
        <dbReference type="SAM" id="MobiDB-lite"/>
    </source>
</evidence>
<evidence type="ECO:0000256" key="1">
    <source>
        <dbReference type="ARBA" id="ARBA00034125"/>
    </source>
</evidence>
<dbReference type="Pfam" id="PF06738">
    <property type="entry name" value="ThrE"/>
    <property type="match status" value="1"/>
</dbReference>
<evidence type="ECO:0000313" key="5">
    <source>
        <dbReference type="EMBL" id="TIA90835.1"/>
    </source>
</evidence>
<feature type="transmembrane region" description="Helical" evidence="3">
    <location>
        <begin position="834"/>
        <end position="853"/>
    </location>
</feature>
<protein>
    <recommendedName>
        <fullName evidence="4">Threonine/serine exporter-like N-terminal domain-containing protein</fullName>
    </recommendedName>
</protein>
<feature type="compositionally biased region" description="Low complexity" evidence="2">
    <location>
        <begin position="69"/>
        <end position="79"/>
    </location>
</feature>
<dbReference type="PANTHER" id="PTHR31082">
    <property type="entry name" value="PHEROMONE-REGULATED MEMBRANE PROTEIN 10"/>
    <property type="match status" value="1"/>
</dbReference>
<dbReference type="InterPro" id="IPR051361">
    <property type="entry name" value="ThrE/Ser_Exporter"/>
</dbReference>
<dbReference type="InterPro" id="IPR010619">
    <property type="entry name" value="ThrE-like_N"/>
</dbReference>
<keyword evidence="3" id="KW-0472">Membrane</keyword>
<dbReference type="Proteomes" id="UP000310189">
    <property type="component" value="Unassembled WGS sequence"/>
</dbReference>
<comment type="similarity">
    <text evidence="1">Belongs to the ThrE exporter (TC 2.A.79) family.</text>
</comment>
<feature type="transmembrane region" description="Helical" evidence="3">
    <location>
        <begin position="665"/>
        <end position="684"/>
    </location>
</feature>
<evidence type="ECO:0000256" key="3">
    <source>
        <dbReference type="SAM" id="Phobius"/>
    </source>
</evidence>
<feature type="transmembrane region" description="Helical" evidence="3">
    <location>
        <begin position="865"/>
        <end position="884"/>
    </location>
</feature>
<feature type="transmembrane region" description="Helical" evidence="3">
    <location>
        <begin position="631"/>
        <end position="653"/>
    </location>
</feature>
<dbReference type="EMBL" id="SPNW01000016">
    <property type="protein sequence ID" value="TIA90835.1"/>
    <property type="molecule type" value="Genomic_DNA"/>
</dbReference>
<dbReference type="GO" id="GO:0022857">
    <property type="term" value="F:transmembrane transporter activity"/>
    <property type="evidence" value="ECO:0007669"/>
    <property type="project" value="InterPro"/>
</dbReference>
<accession>A0A4T0FS51</accession>
<feature type="compositionally biased region" description="Basic and acidic residues" evidence="2">
    <location>
        <begin position="372"/>
        <end position="399"/>
    </location>
</feature>
<feature type="compositionally biased region" description="Low complexity" evidence="2">
    <location>
        <begin position="223"/>
        <end position="234"/>
    </location>
</feature>
<dbReference type="OrthoDB" id="413008at2759"/>
<keyword evidence="6" id="KW-1185">Reference proteome</keyword>
<keyword evidence="3" id="KW-0812">Transmembrane</keyword>
<feature type="transmembrane region" description="Helical" evidence="3">
    <location>
        <begin position="812"/>
        <end position="828"/>
    </location>
</feature>
<feature type="transmembrane region" description="Helical" evidence="3">
    <location>
        <begin position="784"/>
        <end position="800"/>
    </location>
</feature>
<feature type="region of interest" description="Disordered" evidence="2">
    <location>
        <begin position="1"/>
        <end position="288"/>
    </location>
</feature>
<feature type="compositionally biased region" description="Basic and acidic residues" evidence="2">
    <location>
        <begin position="149"/>
        <end position="165"/>
    </location>
</feature>
<keyword evidence="3" id="KW-1133">Transmembrane helix</keyword>
<dbReference type="PANTHER" id="PTHR31082:SF4">
    <property type="entry name" value="PHEROMONE-REGULATED MEMBRANE PROTEIN 10"/>
    <property type="match status" value="1"/>
</dbReference>
<evidence type="ECO:0000313" key="6">
    <source>
        <dbReference type="Proteomes" id="UP000310189"/>
    </source>
</evidence>
<comment type="caution">
    <text evidence="5">The sequence shown here is derived from an EMBL/GenBank/DDBJ whole genome shotgun (WGS) entry which is preliminary data.</text>
</comment>
<feature type="compositionally biased region" description="Low complexity" evidence="2">
    <location>
        <begin position="248"/>
        <end position="261"/>
    </location>
</feature>
<feature type="compositionally biased region" description="Low complexity" evidence="2">
    <location>
        <begin position="89"/>
        <end position="101"/>
    </location>
</feature>
<sequence length="938" mass="102480">MDETTRPKSTKSSRKVQFSQSTDGGGDNDGTLTPSYSLDPNLDDSHLDMHGLQIQMIKNSLGRSESRPDSVSSVDSSNSQEIQLLPHDTPSSNTPASSAPNSRPPTPPQEYAVPIPFGEIDGLPQAPSSKKGSFDYYTKKARKLIGKSDSSDKKDKKIITNRDDPESGDTSSSPDDPFSLDYRPSKSRGVLSTLLTLQEQRELQKAKHKAKKKAKKEQRTRRLSTSSSSSAGTVISGGLGDQVSEKSPPAAIAKPALPALPRSKSEPDLADVANGGLSAAQKEDSSYRQYKPSAFRIPDQLRLRPEKYRPKTARSSAGVFGALVSSGQNLSGFVSPQSTAIAPNLKHQGYRLQRYSLDPTLDIKEFTKDNQELERAAESEKAFSDKASEKASLDLDHSRASSTDLESLAPHSPPLQPAPKKQTHKSMLKDQFNYMTGMHKSKTPVTSPNEKISHSPSLDYFSLPIKDKDKEKLEEKELKERKKNLAKRKKEELYITMHVATVLHRQEFLLKLSRALMMFGAPSHRLEAQIQATARVLDIPLQVVYLPGLMLFSFGDVESHTSETKFLKQSSSLDLRKLLATHQIYWRVTHDEMSVSEASKELDVLMTQKDSFSVLSNIIIAGFCSAFITPFAFYGSLVDACLAAPLGMLLVAVQQMAVKNDLFTNIFEISMAALNSFFAASLAQTNKVCYSAVASGSVVLILPGYIILCGALEMSARNIIAGSVRMFYAIIFSSFLGVGMSIGYQFFRLVTNQWDSDDNNAGDDYQCSTVHTPDAPFYQQTVPQYWYILCVPMYAIFISLRNKASIKSRELPLMVIIAVCGYTVNFFVKQRISRIDLSSAVGSFTVGLIGNLWGKFTTSRPAFTMTASGIMLLLPTGLSDGGILSVATTSASNSSLGLGTSGSLIQAAIGLTVGLFAAAVVAHPFGGTRRRRAAIFSF</sequence>
<reference evidence="5 6" key="1">
    <citation type="submission" date="2019-03" db="EMBL/GenBank/DDBJ databases">
        <title>Sequencing 23 genomes of Wallemia ichthyophaga.</title>
        <authorList>
            <person name="Gostincar C."/>
        </authorList>
    </citation>
    <scope>NUCLEOTIDE SEQUENCE [LARGE SCALE GENOMIC DNA]</scope>
    <source>
        <strain evidence="5 6">EXF-5753</strain>
    </source>
</reference>
<feature type="compositionally biased region" description="Basic residues" evidence="2">
    <location>
        <begin position="206"/>
        <end position="222"/>
    </location>
</feature>
<feature type="transmembrane region" description="Helical" evidence="3">
    <location>
        <begin position="726"/>
        <end position="747"/>
    </location>
</feature>